<keyword evidence="1" id="KW-0472">Membrane</keyword>
<organism evidence="2 3">
    <name type="scientific">Crucibulum laeve</name>
    <dbReference type="NCBI Taxonomy" id="68775"/>
    <lineage>
        <taxon>Eukaryota</taxon>
        <taxon>Fungi</taxon>
        <taxon>Dikarya</taxon>
        <taxon>Basidiomycota</taxon>
        <taxon>Agaricomycotina</taxon>
        <taxon>Agaricomycetes</taxon>
        <taxon>Agaricomycetidae</taxon>
        <taxon>Agaricales</taxon>
        <taxon>Agaricineae</taxon>
        <taxon>Nidulariaceae</taxon>
        <taxon>Crucibulum</taxon>
    </lineage>
</organism>
<keyword evidence="1" id="KW-1133">Transmembrane helix</keyword>
<name>A0A5C3MMF2_9AGAR</name>
<proteinExistence type="predicted"/>
<dbReference type="EMBL" id="ML213590">
    <property type="protein sequence ID" value="TFK45148.1"/>
    <property type="molecule type" value="Genomic_DNA"/>
</dbReference>
<keyword evidence="3" id="KW-1185">Reference proteome</keyword>
<evidence type="ECO:0000313" key="3">
    <source>
        <dbReference type="Proteomes" id="UP000308652"/>
    </source>
</evidence>
<evidence type="ECO:0000313" key="2">
    <source>
        <dbReference type="EMBL" id="TFK45148.1"/>
    </source>
</evidence>
<dbReference type="Proteomes" id="UP000308652">
    <property type="component" value="Unassembled WGS sequence"/>
</dbReference>
<accession>A0A5C3MMF2</accession>
<gene>
    <name evidence="2" type="ORF">BDQ12DRAFT_674218</name>
</gene>
<dbReference type="AlphaFoldDB" id="A0A5C3MMF2"/>
<sequence length="83" mass="9504">MFVFRLISIPTFTMPLILLPAFYCHSYRSRTFVLRITMVPSDGMSTASIYACPAVESTTYGVLATRIWSCRPFSVYWEFFSPG</sequence>
<evidence type="ECO:0000256" key="1">
    <source>
        <dbReference type="SAM" id="Phobius"/>
    </source>
</evidence>
<keyword evidence="1" id="KW-0812">Transmembrane</keyword>
<protein>
    <submittedName>
        <fullName evidence="2">Uncharacterized protein</fullName>
    </submittedName>
</protein>
<reference evidence="2 3" key="1">
    <citation type="journal article" date="2019" name="Nat. Ecol. Evol.">
        <title>Megaphylogeny resolves global patterns of mushroom evolution.</title>
        <authorList>
            <person name="Varga T."/>
            <person name="Krizsan K."/>
            <person name="Foldi C."/>
            <person name="Dima B."/>
            <person name="Sanchez-Garcia M."/>
            <person name="Sanchez-Ramirez S."/>
            <person name="Szollosi G.J."/>
            <person name="Szarkandi J.G."/>
            <person name="Papp V."/>
            <person name="Albert L."/>
            <person name="Andreopoulos W."/>
            <person name="Angelini C."/>
            <person name="Antonin V."/>
            <person name="Barry K.W."/>
            <person name="Bougher N.L."/>
            <person name="Buchanan P."/>
            <person name="Buyck B."/>
            <person name="Bense V."/>
            <person name="Catcheside P."/>
            <person name="Chovatia M."/>
            <person name="Cooper J."/>
            <person name="Damon W."/>
            <person name="Desjardin D."/>
            <person name="Finy P."/>
            <person name="Geml J."/>
            <person name="Haridas S."/>
            <person name="Hughes K."/>
            <person name="Justo A."/>
            <person name="Karasinski D."/>
            <person name="Kautmanova I."/>
            <person name="Kiss B."/>
            <person name="Kocsube S."/>
            <person name="Kotiranta H."/>
            <person name="LaButti K.M."/>
            <person name="Lechner B.E."/>
            <person name="Liimatainen K."/>
            <person name="Lipzen A."/>
            <person name="Lukacs Z."/>
            <person name="Mihaltcheva S."/>
            <person name="Morgado L.N."/>
            <person name="Niskanen T."/>
            <person name="Noordeloos M.E."/>
            <person name="Ohm R.A."/>
            <person name="Ortiz-Santana B."/>
            <person name="Ovrebo C."/>
            <person name="Racz N."/>
            <person name="Riley R."/>
            <person name="Savchenko A."/>
            <person name="Shiryaev A."/>
            <person name="Soop K."/>
            <person name="Spirin V."/>
            <person name="Szebenyi C."/>
            <person name="Tomsovsky M."/>
            <person name="Tulloss R.E."/>
            <person name="Uehling J."/>
            <person name="Grigoriev I.V."/>
            <person name="Vagvolgyi C."/>
            <person name="Papp T."/>
            <person name="Martin F.M."/>
            <person name="Miettinen O."/>
            <person name="Hibbett D.S."/>
            <person name="Nagy L.G."/>
        </authorList>
    </citation>
    <scope>NUCLEOTIDE SEQUENCE [LARGE SCALE GENOMIC DNA]</scope>
    <source>
        <strain evidence="2 3">CBS 166.37</strain>
    </source>
</reference>
<feature type="transmembrane region" description="Helical" evidence="1">
    <location>
        <begin position="6"/>
        <end position="25"/>
    </location>
</feature>